<dbReference type="Pfam" id="PF00924">
    <property type="entry name" value="MS_channel_2nd"/>
    <property type="match status" value="1"/>
</dbReference>
<dbReference type="AlphaFoldDB" id="A0A1R1LQ81"/>
<keyword evidence="6 9" id="KW-1133">Transmembrane helix</keyword>
<keyword evidence="5 9" id="KW-0812">Transmembrane</keyword>
<evidence type="ECO:0000256" key="2">
    <source>
        <dbReference type="ARBA" id="ARBA00004236"/>
    </source>
</evidence>
<evidence type="ECO:0000256" key="6">
    <source>
        <dbReference type="ARBA" id="ARBA00022989"/>
    </source>
</evidence>
<dbReference type="InterPro" id="IPR011014">
    <property type="entry name" value="MscS_channel_TM-2"/>
</dbReference>
<dbReference type="Proteomes" id="UP000187085">
    <property type="component" value="Unassembled WGS sequence"/>
</dbReference>
<dbReference type="EMBL" id="MRDE01000003">
    <property type="protein sequence ID" value="OMH29665.1"/>
    <property type="molecule type" value="Genomic_DNA"/>
</dbReference>
<comment type="subcellular location">
    <subcellularLocation>
        <location evidence="2">Cell membrane</location>
    </subcellularLocation>
    <subcellularLocation>
        <location evidence="1">Membrane</location>
        <topology evidence="1">Multi-pass membrane protein</topology>
    </subcellularLocation>
</comment>
<evidence type="ECO:0000256" key="3">
    <source>
        <dbReference type="ARBA" id="ARBA00008017"/>
    </source>
</evidence>
<evidence type="ECO:0000256" key="7">
    <source>
        <dbReference type="ARBA" id="ARBA00023136"/>
    </source>
</evidence>
<name>A0A1R1LQ81_9MICC</name>
<comment type="caution">
    <text evidence="11">The sequence shown here is derived from an EMBL/GenBank/DDBJ whole genome shotgun (WGS) entry which is preliminary data.</text>
</comment>
<evidence type="ECO:0000256" key="8">
    <source>
        <dbReference type="SAM" id="MobiDB-lite"/>
    </source>
</evidence>
<evidence type="ECO:0000313" key="12">
    <source>
        <dbReference type="Proteomes" id="UP000187085"/>
    </source>
</evidence>
<dbReference type="SUPFAM" id="SSF82861">
    <property type="entry name" value="Mechanosensitive channel protein MscS (YggB), transmembrane region"/>
    <property type="match status" value="1"/>
</dbReference>
<proteinExistence type="inferred from homology"/>
<feature type="compositionally biased region" description="Low complexity" evidence="8">
    <location>
        <begin position="216"/>
        <end position="228"/>
    </location>
</feature>
<feature type="transmembrane region" description="Helical" evidence="9">
    <location>
        <begin position="30"/>
        <end position="54"/>
    </location>
</feature>
<reference evidence="11 12" key="1">
    <citation type="submission" date="2016-12" db="EMBL/GenBank/DDBJ databases">
        <title>Draft genome of Tersicoccus phoenicis 1P05MA.</title>
        <authorList>
            <person name="Nakajima Y."/>
            <person name="Yoshizawa S."/>
            <person name="Nakamura K."/>
            <person name="Ogura Y."/>
            <person name="Hayashi T."/>
            <person name="Kogure K."/>
        </authorList>
    </citation>
    <scope>NUCLEOTIDE SEQUENCE [LARGE SCALE GENOMIC DNA]</scope>
    <source>
        <strain evidence="11 12">1p05MA</strain>
    </source>
</reference>
<evidence type="ECO:0000259" key="10">
    <source>
        <dbReference type="Pfam" id="PF00924"/>
    </source>
</evidence>
<evidence type="ECO:0000256" key="5">
    <source>
        <dbReference type="ARBA" id="ARBA00022692"/>
    </source>
</evidence>
<dbReference type="SUPFAM" id="SSF50182">
    <property type="entry name" value="Sm-like ribonucleoproteins"/>
    <property type="match status" value="1"/>
</dbReference>
<dbReference type="InterPro" id="IPR045276">
    <property type="entry name" value="YbiO_bact"/>
</dbReference>
<dbReference type="Gene3D" id="1.10.287.1260">
    <property type="match status" value="1"/>
</dbReference>
<evidence type="ECO:0000313" key="11">
    <source>
        <dbReference type="EMBL" id="OMH29665.1"/>
    </source>
</evidence>
<comment type="similarity">
    <text evidence="3">Belongs to the MscS (TC 1.A.23) family.</text>
</comment>
<keyword evidence="7 9" id="KW-0472">Membrane</keyword>
<protein>
    <recommendedName>
        <fullName evidence="10">Mechanosensitive ion channel MscS domain-containing protein</fullName>
    </recommendedName>
</protein>
<keyword evidence="4" id="KW-1003">Cell membrane</keyword>
<feature type="compositionally biased region" description="Low complexity" evidence="8">
    <location>
        <begin position="268"/>
        <end position="284"/>
    </location>
</feature>
<evidence type="ECO:0000256" key="4">
    <source>
        <dbReference type="ARBA" id="ARBA00022475"/>
    </source>
</evidence>
<dbReference type="GO" id="GO:0008381">
    <property type="term" value="F:mechanosensitive monoatomic ion channel activity"/>
    <property type="evidence" value="ECO:0007669"/>
    <property type="project" value="InterPro"/>
</dbReference>
<accession>A0A1R1LQ81</accession>
<dbReference type="InterPro" id="IPR010920">
    <property type="entry name" value="LSM_dom_sf"/>
</dbReference>
<feature type="transmembrane region" description="Helical" evidence="9">
    <location>
        <begin position="90"/>
        <end position="110"/>
    </location>
</feature>
<dbReference type="PANTHER" id="PTHR30460:SF0">
    <property type="entry name" value="MODERATE CONDUCTANCE MECHANOSENSITIVE CHANNEL YBIO"/>
    <property type="match status" value="1"/>
</dbReference>
<feature type="region of interest" description="Disordered" evidence="8">
    <location>
        <begin position="199"/>
        <end position="290"/>
    </location>
</feature>
<organism evidence="11 12">
    <name type="scientific">Tersicoccus phoenicis</name>
    <dbReference type="NCBI Taxonomy" id="554083"/>
    <lineage>
        <taxon>Bacteria</taxon>
        <taxon>Bacillati</taxon>
        <taxon>Actinomycetota</taxon>
        <taxon>Actinomycetes</taxon>
        <taxon>Micrococcales</taxon>
        <taxon>Micrococcaceae</taxon>
        <taxon>Tersicoccus</taxon>
    </lineage>
</organism>
<dbReference type="RefSeq" id="WP_076700386.1">
    <property type="nucleotide sequence ID" value="NZ_MRDE01000003.1"/>
</dbReference>
<keyword evidence="12" id="KW-1185">Reference proteome</keyword>
<dbReference type="STRING" id="554083.BKD30_00255"/>
<evidence type="ECO:0000256" key="9">
    <source>
        <dbReference type="SAM" id="Phobius"/>
    </source>
</evidence>
<feature type="transmembrane region" description="Helical" evidence="9">
    <location>
        <begin position="116"/>
        <end position="134"/>
    </location>
</feature>
<dbReference type="PANTHER" id="PTHR30460">
    <property type="entry name" value="MODERATE CONDUCTANCE MECHANOSENSITIVE CHANNEL YBIO"/>
    <property type="match status" value="1"/>
</dbReference>
<dbReference type="InterPro" id="IPR006685">
    <property type="entry name" value="MscS_channel_2nd"/>
</dbReference>
<sequence length="290" mass="31296">MSVLPPLVSATKPLQSVAQAADQFDVVRLLWTLGIAVVAWVVVRLLINVVVSRVRKGNTIFKRRGLAWATPSVHPDDQVRRAQRAETIGSLLKSVAAVVISALAITTGLQALGWNVAPLLASVSIAGVAIGFGAQQLIRDFIAGIFLTMEDQFGIGDVIQVGTIEGRVEAVSLRITRLVGDDGTIWYLRNGEMLMIGNKSQGQSAAYRRRRKSPIRRTATPATAQQRTVYRPNTDQHALAEPSPGAGRVVVDRRTSDTRGNPTVGENRTASTDRTTDRSTGPTTEGEDRP</sequence>
<evidence type="ECO:0000256" key="1">
    <source>
        <dbReference type="ARBA" id="ARBA00004141"/>
    </source>
</evidence>
<feature type="domain" description="Mechanosensitive ion channel MscS" evidence="10">
    <location>
        <begin position="137"/>
        <end position="197"/>
    </location>
</feature>
<dbReference type="InterPro" id="IPR023408">
    <property type="entry name" value="MscS_beta-dom_sf"/>
</dbReference>
<dbReference type="GO" id="GO:0005886">
    <property type="term" value="C:plasma membrane"/>
    <property type="evidence" value="ECO:0007669"/>
    <property type="project" value="UniProtKB-SubCell"/>
</dbReference>
<gene>
    <name evidence="11" type="ORF">BKD30_00255</name>
</gene>
<dbReference type="Gene3D" id="2.30.30.60">
    <property type="match status" value="1"/>
</dbReference>